<keyword evidence="2" id="KW-0812">Transmembrane</keyword>
<proteinExistence type="predicted"/>
<dbReference type="AlphaFoldDB" id="A0A8H3BAW4"/>
<keyword evidence="2" id="KW-0472">Membrane</keyword>
<gene>
    <name evidence="3" type="ORF">RDB_LOCUS70954</name>
</gene>
<feature type="transmembrane region" description="Helical" evidence="2">
    <location>
        <begin position="25"/>
        <end position="44"/>
    </location>
</feature>
<evidence type="ECO:0000256" key="1">
    <source>
        <dbReference type="SAM" id="MobiDB-lite"/>
    </source>
</evidence>
<evidence type="ECO:0000256" key="2">
    <source>
        <dbReference type="SAM" id="Phobius"/>
    </source>
</evidence>
<sequence>MGVKNHTLVRCAATVPPDRNLWFNTLFWVISLFQLLTSVGREIISHLQRLIRRICRSQAVGPRSSRRESPSVIPHRVPVVTSEPTNRGPGANINSSAIEASSSTDSLDHEQPAFRTRSGRVTTRDAAPSQPNSNVGRPYVDPRPVARILFYGAENKGDVFIKDMRKLAKACNRYLGNLAQVQDRVVMGDIGFEFGMFLNQTNVRVQDMFIFGVSGHGRIWNNLVTFCLSENKSISFRVATSLSISTVSLVIMFLDVCLATMAAEQHGLYKIWPSDELLSSFNLRDGASRPRVGPKIVLWAASGRQGVAYFRPGKNSYMLAATCKTLEEHVSNVTRREMYKKIMEHLERRLNKKLRRKDTAPQIPAILSSVSDRDRVLDGYVLQPLLLGDEQNTV</sequence>
<organism evidence="3 4">
    <name type="scientific">Rhizoctonia solani</name>
    <dbReference type="NCBI Taxonomy" id="456999"/>
    <lineage>
        <taxon>Eukaryota</taxon>
        <taxon>Fungi</taxon>
        <taxon>Dikarya</taxon>
        <taxon>Basidiomycota</taxon>
        <taxon>Agaricomycotina</taxon>
        <taxon>Agaricomycetes</taxon>
        <taxon>Cantharellales</taxon>
        <taxon>Ceratobasidiaceae</taxon>
        <taxon>Rhizoctonia</taxon>
    </lineage>
</organism>
<protein>
    <submittedName>
        <fullName evidence="3">Uncharacterized protein</fullName>
    </submittedName>
</protein>
<accession>A0A8H3BAW4</accession>
<feature type="region of interest" description="Disordered" evidence="1">
    <location>
        <begin position="58"/>
        <end position="138"/>
    </location>
</feature>
<dbReference type="Proteomes" id="UP000663888">
    <property type="component" value="Unassembled WGS sequence"/>
</dbReference>
<comment type="caution">
    <text evidence="3">The sequence shown here is derived from an EMBL/GenBank/DDBJ whole genome shotgun (WGS) entry which is preliminary data.</text>
</comment>
<keyword evidence="2" id="KW-1133">Transmembrane helix</keyword>
<evidence type="ECO:0000313" key="4">
    <source>
        <dbReference type="Proteomes" id="UP000663888"/>
    </source>
</evidence>
<evidence type="ECO:0000313" key="3">
    <source>
        <dbReference type="EMBL" id="CAE6452028.1"/>
    </source>
</evidence>
<dbReference type="EMBL" id="CAJMWX010001042">
    <property type="protein sequence ID" value="CAE6452028.1"/>
    <property type="molecule type" value="Genomic_DNA"/>
</dbReference>
<feature type="compositionally biased region" description="Low complexity" evidence="1">
    <location>
        <begin position="91"/>
        <end position="103"/>
    </location>
</feature>
<reference evidence="3" key="1">
    <citation type="submission" date="2021-01" db="EMBL/GenBank/DDBJ databases">
        <authorList>
            <person name="Kaushik A."/>
        </authorList>
    </citation>
    <scope>NUCLEOTIDE SEQUENCE</scope>
    <source>
        <strain evidence="3">AG4-R118</strain>
    </source>
</reference>
<name>A0A8H3BAW4_9AGAM</name>